<evidence type="ECO:0000313" key="3">
    <source>
        <dbReference type="Proteomes" id="UP000004030"/>
    </source>
</evidence>
<dbReference type="RefSeq" id="WP_007012987.1">
    <property type="nucleotide sequence ID" value="NZ_AGFM01000029.1"/>
</dbReference>
<dbReference type="InterPro" id="IPR003673">
    <property type="entry name" value="CoA-Trfase_fam_III"/>
</dbReference>
<dbReference type="InterPro" id="IPR050483">
    <property type="entry name" value="CoA-transferase_III_domain"/>
</dbReference>
<comment type="caution">
    <text evidence="2">The sequence shown here is derived from an EMBL/GenBank/DDBJ whole genome shotgun (WGS) entry which is preliminary data.</text>
</comment>
<dbReference type="PATRIC" id="fig|1088721.3.peg.2051"/>
<gene>
    <name evidence="2" type="ORF">NSU_2072</name>
</gene>
<dbReference type="AlphaFoldDB" id="G6ECK1"/>
<dbReference type="EMBL" id="AGFM01000029">
    <property type="protein sequence ID" value="EHJ60912.1"/>
    <property type="molecule type" value="Genomic_DNA"/>
</dbReference>
<evidence type="ECO:0000313" key="2">
    <source>
        <dbReference type="EMBL" id="EHJ60912.1"/>
    </source>
</evidence>
<name>G6ECK1_9SPHN</name>
<dbReference type="eggNOG" id="COG1804">
    <property type="taxonomic scope" value="Bacteria"/>
</dbReference>
<protein>
    <submittedName>
        <fullName evidence="2">Isomerase</fullName>
    </submittedName>
</protein>
<dbReference type="Gene3D" id="3.30.1540.10">
    <property type="entry name" value="formyl-coa transferase, domain 3"/>
    <property type="match status" value="1"/>
</dbReference>
<dbReference type="InterPro" id="IPR044855">
    <property type="entry name" value="CoA-Trfase_III_dom3_sf"/>
</dbReference>
<dbReference type="Gene3D" id="3.40.50.10540">
    <property type="entry name" value="Crotonobetainyl-coa:carnitine coa-transferase, domain 1"/>
    <property type="match status" value="1"/>
</dbReference>
<dbReference type="PANTHER" id="PTHR48207">
    <property type="entry name" value="SUCCINATE--HYDROXYMETHYLGLUTARATE COA-TRANSFERASE"/>
    <property type="match status" value="1"/>
</dbReference>
<proteinExistence type="predicted"/>
<dbReference type="InterPro" id="IPR023606">
    <property type="entry name" value="CoA-Trfase_III_dom_1_sf"/>
</dbReference>
<organism evidence="2 3">
    <name type="scientific">Novosphingobium pentaromativorans US6-1</name>
    <dbReference type="NCBI Taxonomy" id="1088721"/>
    <lineage>
        <taxon>Bacteria</taxon>
        <taxon>Pseudomonadati</taxon>
        <taxon>Pseudomonadota</taxon>
        <taxon>Alphaproteobacteria</taxon>
        <taxon>Sphingomonadales</taxon>
        <taxon>Sphingomonadaceae</taxon>
        <taxon>Novosphingobium</taxon>
    </lineage>
</organism>
<dbReference type="GO" id="GO:0008410">
    <property type="term" value="F:CoA-transferase activity"/>
    <property type="evidence" value="ECO:0007669"/>
    <property type="project" value="TreeGrafter"/>
</dbReference>
<sequence length="397" mass="42487">MSALQGIRVLDFGRYVAGPYCATLLGDFGADVIRMERLEGGEDRGIAPVPDSGDGALFLQMSRNKRSVAYDPRAKGSAAMVERLIADADVVVVNVPPSALGKMGLDYASLKRIKPDIILANVSSFGPNGPWTDRPGFDSVGQAMCGSQYLSGSGDTPYRTPITWVDHATAVYAAFAVMVALFERQNSGRGQEIDGSLLGSALAFSSTFLIEQALTGLGRTAIGNRSFLNAPTDTFAAKDGFVVTQVVGDPIFRRWAQLMEEPHWLEDERFSSDEKRGENGEELSARMARWVAERTVAEALDQLAAARIPAGPVLSPQQALEHEQVQAMGLIHHLDHARLGRSVPLTRAPINLSETPAEIRRPAPGVGENTAQVLGEAGYSRDEIDALAASGAIRVAG</sequence>
<dbReference type="STRING" id="1088721.JI59_09725"/>
<keyword evidence="1" id="KW-0808">Transferase</keyword>
<dbReference type="PANTHER" id="PTHR48207:SF3">
    <property type="entry name" value="SUCCINATE--HYDROXYMETHYLGLUTARATE COA-TRANSFERASE"/>
    <property type="match status" value="1"/>
</dbReference>
<dbReference type="SUPFAM" id="SSF89796">
    <property type="entry name" value="CoA-transferase family III (CaiB/BaiF)"/>
    <property type="match status" value="1"/>
</dbReference>
<dbReference type="OrthoDB" id="5720311at2"/>
<evidence type="ECO:0000256" key="1">
    <source>
        <dbReference type="ARBA" id="ARBA00022679"/>
    </source>
</evidence>
<accession>G6ECK1</accession>
<dbReference type="GO" id="GO:0016853">
    <property type="term" value="F:isomerase activity"/>
    <property type="evidence" value="ECO:0007669"/>
    <property type="project" value="UniProtKB-KW"/>
</dbReference>
<dbReference type="KEGG" id="npn:JI59_09725"/>
<reference evidence="2 3" key="1">
    <citation type="journal article" date="2012" name="J. Bacteriol.">
        <title>Genome sequence of benzo(a)pyrene-degrading bacterium Novosphingobium pentaromativorans US6-1.</title>
        <authorList>
            <person name="Luo Y.R."/>
            <person name="Kang S.G."/>
            <person name="Kim S.J."/>
            <person name="Kim M.R."/>
            <person name="Li N."/>
            <person name="Lee J.H."/>
            <person name="Kwon K.K."/>
        </authorList>
    </citation>
    <scope>NUCLEOTIDE SEQUENCE [LARGE SCALE GENOMIC DNA]</scope>
    <source>
        <strain evidence="2 3">US6-1</strain>
    </source>
</reference>
<keyword evidence="2" id="KW-0413">Isomerase</keyword>
<dbReference type="Proteomes" id="UP000004030">
    <property type="component" value="Unassembled WGS sequence"/>
</dbReference>
<keyword evidence="3" id="KW-1185">Reference proteome</keyword>
<dbReference type="Pfam" id="PF02515">
    <property type="entry name" value="CoA_transf_3"/>
    <property type="match status" value="1"/>
</dbReference>